<dbReference type="OrthoDB" id="6288734at2759"/>
<dbReference type="InterPro" id="IPR002637">
    <property type="entry name" value="RdgB/HAM1"/>
</dbReference>
<dbReference type="GeneID" id="30907176"/>
<reference evidence="4" key="1">
    <citation type="submission" date="2016-06" db="EMBL/GenBank/DDBJ databases">
        <title>First high quality genome sequence of Plasmodium coatneyi using continuous long reads from single molecule, real-time sequencing.</title>
        <authorList>
            <person name="Chien J.-T."/>
            <person name="Pakala S.B."/>
            <person name="Geraldo J.A."/>
            <person name="Lapp S.A."/>
            <person name="Barnwell J.W."/>
            <person name="Kissinger J.C."/>
            <person name="Galinski M.R."/>
            <person name="Humphrey J.C."/>
        </authorList>
    </citation>
    <scope>NUCLEOTIDE SEQUENCE [LARGE SCALE GENOMIC DNA]</scope>
    <source>
        <strain evidence="4">Hackeri</strain>
    </source>
</reference>
<dbReference type="InterPro" id="IPR011990">
    <property type="entry name" value="TPR-like_helical_dom_sf"/>
</dbReference>
<evidence type="ECO:0000256" key="1">
    <source>
        <dbReference type="ARBA" id="ARBA00008023"/>
    </source>
</evidence>
<dbReference type="Pfam" id="PF01725">
    <property type="entry name" value="Ham1p_like"/>
    <property type="match status" value="1"/>
</dbReference>
<keyword evidence="2" id="KW-0378">Hydrolase</keyword>
<dbReference type="InterPro" id="IPR029001">
    <property type="entry name" value="ITPase-like_fam"/>
</dbReference>
<dbReference type="GO" id="GO:0005737">
    <property type="term" value="C:cytoplasm"/>
    <property type="evidence" value="ECO:0007669"/>
    <property type="project" value="TreeGrafter"/>
</dbReference>
<dbReference type="KEGG" id="pcot:PCOAH_00004530"/>
<dbReference type="PANTHER" id="PTHR11067">
    <property type="entry name" value="INOSINE TRIPHOSPHATE PYROPHOSPHATASE/HAM1 PROTEIN"/>
    <property type="match status" value="1"/>
</dbReference>
<accession>A0A1B1DUA6</accession>
<dbReference type="GO" id="GO:0047429">
    <property type="term" value="F:nucleoside triphosphate diphosphatase activity"/>
    <property type="evidence" value="ECO:0007669"/>
    <property type="project" value="InterPro"/>
</dbReference>
<dbReference type="Proteomes" id="UP000092716">
    <property type="component" value="Chromosome 3"/>
</dbReference>
<dbReference type="PANTHER" id="PTHR11067:SF9">
    <property type="entry name" value="INOSINE TRIPHOSPHATE PYROPHOSPHATASE"/>
    <property type="match status" value="1"/>
</dbReference>
<dbReference type="SUPFAM" id="SSF48452">
    <property type="entry name" value="TPR-like"/>
    <property type="match status" value="1"/>
</dbReference>
<dbReference type="Gene3D" id="3.90.950.10">
    <property type="match status" value="1"/>
</dbReference>
<organism evidence="3 4">
    <name type="scientific">Plasmodium coatneyi</name>
    <dbReference type="NCBI Taxonomy" id="208452"/>
    <lineage>
        <taxon>Eukaryota</taxon>
        <taxon>Sar</taxon>
        <taxon>Alveolata</taxon>
        <taxon>Apicomplexa</taxon>
        <taxon>Aconoidasida</taxon>
        <taxon>Haemosporida</taxon>
        <taxon>Plasmodiidae</taxon>
        <taxon>Plasmodium</taxon>
    </lineage>
</organism>
<evidence type="ECO:0000313" key="3">
    <source>
        <dbReference type="EMBL" id="ANQ06229.1"/>
    </source>
</evidence>
<proteinExistence type="inferred from homology"/>
<dbReference type="RefSeq" id="XP_019912924.1">
    <property type="nucleotide sequence ID" value="XM_020057268.1"/>
</dbReference>
<dbReference type="Gene3D" id="1.25.40.10">
    <property type="entry name" value="Tetratricopeptide repeat domain"/>
    <property type="match status" value="1"/>
</dbReference>
<comment type="similarity">
    <text evidence="1">Belongs to the HAM1 NTPase family.</text>
</comment>
<protein>
    <submittedName>
        <fullName evidence="3">Uncharacterized protein</fullName>
    </submittedName>
</protein>
<evidence type="ECO:0000256" key="2">
    <source>
        <dbReference type="ARBA" id="ARBA00022801"/>
    </source>
</evidence>
<sequence>MDIYLVTGNKNKRLEFQRHMDGELEVQFVDIDLTEIQSNDIVKINEHKAKRAHEILISDALGESQPKRKLVITDDTGLYMDCLGSFPGPYIKWMQKSLGSQGIVDVVTKLQNNKCHAICVYSVSDGKQVHSFQGVTQGRIAGPRGSTDFGWDNIFSPENCSRTFSEMSFDEKKESSPRFKAFVQLKAFLLEELTKQSALSVYLSRNCRQSTCRPSRGSCTPLHGSHREGRELFLYTSTIKRNVMFLTEDQDPEELKKEANEKWAKGEAEEANALWRQALKECIKYSMRGFPTKKNRDMQLSLRLNLSLYHFKKGEYHECINQCDIILEGVPDLDGVLTKYEVDVTEAKPATLPTDTEEDALAKTEDQDTCFLRRDTLVKLFLRRAYSYLMLQEFDKCRENLRLVKRIDKGNAELVNLERKEQVERVHYEKMQRQLYRRMCNASGALHESKEKG</sequence>
<gene>
    <name evidence="3" type="ORF">PCOAH_00004530</name>
</gene>
<dbReference type="EMBL" id="CP016241">
    <property type="protein sequence ID" value="ANQ06229.1"/>
    <property type="molecule type" value="Genomic_DNA"/>
</dbReference>
<dbReference type="CDD" id="cd00515">
    <property type="entry name" value="HAM1"/>
    <property type="match status" value="1"/>
</dbReference>
<keyword evidence="4" id="KW-1185">Reference proteome</keyword>
<dbReference type="GO" id="GO:0009143">
    <property type="term" value="P:nucleoside triphosphate catabolic process"/>
    <property type="evidence" value="ECO:0007669"/>
    <property type="project" value="InterPro"/>
</dbReference>
<dbReference type="VEuPathDB" id="PlasmoDB:PCOAH_00004530"/>
<evidence type="ECO:0000313" key="4">
    <source>
        <dbReference type="Proteomes" id="UP000092716"/>
    </source>
</evidence>
<dbReference type="AlphaFoldDB" id="A0A1B1DUA6"/>
<name>A0A1B1DUA6_9APIC</name>
<dbReference type="SUPFAM" id="SSF52972">
    <property type="entry name" value="ITPase-like"/>
    <property type="match status" value="1"/>
</dbReference>